<dbReference type="EnsemblMetazoa" id="CLYHEMT018397.1">
    <property type="protein sequence ID" value="CLYHEMP018397.1"/>
    <property type="gene ID" value="CLYHEMG018397"/>
</dbReference>
<evidence type="ECO:0000259" key="1">
    <source>
        <dbReference type="PROSITE" id="PS51819"/>
    </source>
</evidence>
<evidence type="ECO:0000313" key="2">
    <source>
        <dbReference type="EnsemblMetazoa" id="CLYHEMP018397.1"/>
    </source>
</evidence>
<dbReference type="InterPro" id="IPR029068">
    <property type="entry name" value="Glyas_Bleomycin-R_OHBP_Dase"/>
</dbReference>
<accession>A0A7M6DNM0</accession>
<name>A0A7M6DNM0_9CNID</name>
<dbReference type="GeneID" id="136811766"/>
<dbReference type="AlphaFoldDB" id="A0A7M6DNM0"/>
<dbReference type="SUPFAM" id="SSF54593">
    <property type="entry name" value="Glyoxalase/Bleomycin resistance protein/Dihydroxybiphenyl dioxygenase"/>
    <property type="match status" value="1"/>
</dbReference>
<organism evidence="2 3">
    <name type="scientific">Clytia hemisphaerica</name>
    <dbReference type="NCBI Taxonomy" id="252671"/>
    <lineage>
        <taxon>Eukaryota</taxon>
        <taxon>Metazoa</taxon>
        <taxon>Cnidaria</taxon>
        <taxon>Hydrozoa</taxon>
        <taxon>Hydroidolina</taxon>
        <taxon>Leptothecata</taxon>
        <taxon>Obeliida</taxon>
        <taxon>Clytiidae</taxon>
        <taxon>Clytia</taxon>
    </lineage>
</organism>
<proteinExistence type="predicted"/>
<dbReference type="PROSITE" id="PS51819">
    <property type="entry name" value="VOC"/>
    <property type="match status" value="1"/>
</dbReference>
<dbReference type="InterPro" id="IPR037523">
    <property type="entry name" value="VOC_core"/>
</dbReference>
<sequence>MIRSPKYISSIVPQSIRLLTARNLSSSVTRMSYPSKEEISNAVQESHSSTKQFVLTETAIRISKPLETIKFYTGVLGMTLLLTRDDEKTRSSYYVFTFVNKNLIPQNDEKAFHKWRLGRSGNLEMAYSWDSIEHPTKYQCGKLNPDSFGHFGICVPDYEAAMKRFRELGCQVVENPADTSLSYILDPDGYKVEIFECHWS</sequence>
<keyword evidence="3" id="KW-1185">Reference proteome</keyword>
<dbReference type="OrthoDB" id="16820at2759"/>
<feature type="domain" description="VOC" evidence="1">
    <location>
        <begin position="52"/>
        <end position="197"/>
    </location>
</feature>
<dbReference type="PANTHER" id="PTHR10374">
    <property type="entry name" value="LACTOYLGLUTATHIONE LYASE GLYOXALASE I"/>
    <property type="match status" value="1"/>
</dbReference>
<reference evidence="2" key="1">
    <citation type="submission" date="2021-01" db="UniProtKB">
        <authorList>
            <consortium name="EnsemblMetazoa"/>
        </authorList>
    </citation>
    <scope>IDENTIFICATION</scope>
</reference>
<evidence type="ECO:0000313" key="3">
    <source>
        <dbReference type="Proteomes" id="UP000594262"/>
    </source>
</evidence>
<dbReference type="RefSeq" id="XP_066924487.1">
    <property type="nucleotide sequence ID" value="XM_067068386.1"/>
</dbReference>
<protein>
    <recommendedName>
        <fullName evidence="1">VOC domain-containing protein</fullName>
    </recommendedName>
</protein>
<dbReference type="Pfam" id="PF00903">
    <property type="entry name" value="Glyoxalase"/>
    <property type="match status" value="1"/>
</dbReference>
<dbReference type="Gene3D" id="3.10.180.10">
    <property type="entry name" value="2,3-Dihydroxybiphenyl 1,2-Dioxygenase, domain 1"/>
    <property type="match status" value="1"/>
</dbReference>
<dbReference type="Proteomes" id="UP000594262">
    <property type="component" value="Unplaced"/>
</dbReference>
<dbReference type="InterPro" id="IPR004360">
    <property type="entry name" value="Glyas_Fos-R_dOase_dom"/>
</dbReference>
<dbReference type="RefSeq" id="XP_066924488.1">
    <property type="nucleotide sequence ID" value="XM_067068387.1"/>
</dbReference>
<dbReference type="PANTHER" id="PTHR10374:SF30">
    <property type="entry name" value="LACTOYLGLUTATHIONE LYASE"/>
    <property type="match status" value="1"/>
</dbReference>